<dbReference type="Proteomes" id="UP001610334">
    <property type="component" value="Unassembled WGS sequence"/>
</dbReference>
<protein>
    <submittedName>
        <fullName evidence="2">Uncharacterized protein</fullName>
    </submittedName>
</protein>
<gene>
    <name evidence="2" type="ORF">BJX63DRAFT_392213</name>
</gene>
<feature type="compositionally biased region" description="Basic and acidic residues" evidence="1">
    <location>
        <begin position="295"/>
        <end position="322"/>
    </location>
</feature>
<organism evidence="2 3">
    <name type="scientific">Aspergillus granulosus</name>
    <dbReference type="NCBI Taxonomy" id="176169"/>
    <lineage>
        <taxon>Eukaryota</taxon>
        <taxon>Fungi</taxon>
        <taxon>Dikarya</taxon>
        <taxon>Ascomycota</taxon>
        <taxon>Pezizomycotina</taxon>
        <taxon>Eurotiomycetes</taxon>
        <taxon>Eurotiomycetidae</taxon>
        <taxon>Eurotiales</taxon>
        <taxon>Aspergillaceae</taxon>
        <taxon>Aspergillus</taxon>
        <taxon>Aspergillus subgen. Nidulantes</taxon>
    </lineage>
</organism>
<evidence type="ECO:0000313" key="2">
    <source>
        <dbReference type="EMBL" id="KAL2814413.1"/>
    </source>
</evidence>
<feature type="region of interest" description="Disordered" evidence="1">
    <location>
        <begin position="36"/>
        <end position="180"/>
    </location>
</feature>
<evidence type="ECO:0000256" key="1">
    <source>
        <dbReference type="SAM" id="MobiDB-lite"/>
    </source>
</evidence>
<feature type="compositionally biased region" description="Polar residues" evidence="1">
    <location>
        <begin position="107"/>
        <end position="131"/>
    </location>
</feature>
<evidence type="ECO:0000313" key="3">
    <source>
        <dbReference type="Proteomes" id="UP001610334"/>
    </source>
</evidence>
<comment type="caution">
    <text evidence="2">The sequence shown here is derived from an EMBL/GenBank/DDBJ whole genome shotgun (WGS) entry which is preliminary data.</text>
</comment>
<proteinExistence type="predicted"/>
<name>A0ABR4HG01_9EURO</name>
<feature type="region of interest" description="Disordered" evidence="1">
    <location>
        <begin position="272"/>
        <end position="336"/>
    </location>
</feature>
<accession>A0ABR4HG01</accession>
<reference evidence="2 3" key="1">
    <citation type="submission" date="2024-07" db="EMBL/GenBank/DDBJ databases">
        <title>Section-level genome sequencing and comparative genomics of Aspergillus sections Usti and Cavernicolus.</title>
        <authorList>
            <consortium name="Lawrence Berkeley National Laboratory"/>
            <person name="Nybo J.L."/>
            <person name="Vesth T.C."/>
            <person name="Theobald S."/>
            <person name="Frisvad J.C."/>
            <person name="Larsen T.O."/>
            <person name="Kjaerboelling I."/>
            <person name="Rothschild-Mancinelli K."/>
            <person name="Lyhne E.K."/>
            <person name="Kogle M.E."/>
            <person name="Barry K."/>
            <person name="Clum A."/>
            <person name="Na H."/>
            <person name="Ledsgaard L."/>
            <person name="Lin J."/>
            <person name="Lipzen A."/>
            <person name="Kuo A."/>
            <person name="Riley R."/>
            <person name="Mondo S."/>
            <person name="Labutti K."/>
            <person name="Haridas S."/>
            <person name="Pangalinan J."/>
            <person name="Salamov A.A."/>
            <person name="Simmons B.A."/>
            <person name="Magnuson J.K."/>
            <person name="Chen J."/>
            <person name="Drula E."/>
            <person name="Henrissat B."/>
            <person name="Wiebenga A."/>
            <person name="Lubbers R.J."/>
            <person name="Gomes A.C."/>
            <person name="Makela M.R."/>
            <person name="Stajich J."/>
            <person name="Grigoriev I.V."/>
            <person name="Mortensen U.H."/>
            <person name="De Vries R.P."/>
            <person name="Baker S.E."/>
            <person name="Andersen M.R."/>
        </authorList>
    </citation>
    <scope>NUCLEOTIDE SEQUENCE [LARGE SCALE GENOMIC DNA]</scope>
    <source>
        <strain evidence="2 3">CBS 588.65</strain>
    </source>
</reference>
<dbReference type="EMBL" id="JBFXLT010000033">
    <property type="protein sequence ID" value="KAL2814413.1"/>
    <property type="molecule type" value="Genomic_DNA"/>
</dbReference>
<sequence>MASKRLLARFIQFFPCICSGDLPQVIVFSRSGGPGTFGTQDQAPKSPGPLQYPQSPGSFIPDQVVKSQDPESKSMPQLTEHTRIKDQWPISPLHNSPKRVPGPQQPPLDSTDSKSVSTLGSEAVPTSNSNLRIAPVGPVPSNPCPGNQRPVSDHNPPLHNSLKQSECDHTNDEGATDSNFRIAPVDPEARDLCPGNQRPESGGSILTLPTIKEMNHYLNLPNETYQDIVDDGSGMLGPVDAAEQRYTRYLVGSTMDSLSLSSISCQLMSRRAGESRDGSAGGSTELKASFKGRVGKSDIESSPEARDVRESGVFGLHHDSRTDSSNGRGWDGSRTG</sequence>
<keyword evidence="3" id="KW-1185">Reference proteome</keyword>